<evidence type="ECO:0000259" key="11">
    <source>
        <dbReference type="Pfam" id="PF01732"/>
    </source>
</evidence>
<reference evidence="12 13" key="1">
    <citation type="submission" date="2019-06" db="EMBL/GenBank/DDBJ databases">
        <title>Mycoplasma falconis type strain whole genome sequence.</title>
        <authorList>
            <person name="Spergser J."/>
        </authorList>
    </citation>
    <scope>NUCLEOTIDE SEQUENCE [LARGE SCALE GENOMIC DNA]</scope>
    <source>
        <strain evidence="12 13">ATCC 51372</strain>
    </source>
</reference>
<dbReference type="InterPro" id="IPR022382">
    <property type="entry name" value="Mycoplasma_peptidase_DUF31"/>
</dbReference>
<evidence type="ECO:0000313" key="12">
    <source>
        <dbReference type="EMBL" id="TPE57262.1"/>
    </source>
</evidence>
<evidence type="ECO:0000256" key="2">
    <source>
        <dbReference type="ARBA" id="ARBA00022475"/>
    </source>
</evidence>
<evidence type="ECO:0000256" key="4">
    <source>
        <dbReference type="ARBA" id="ARBA00022737"/>
    </source>
</evidence>
<proteinExistence type="predicted"/>
<keyword evidence="8" id="KW-0175">Coiled coil</keyword>
<keyword evidence="6" id="KW-0564">Palmitate</keyword>
<feature type="domain" description="DUF31" evidence="11">
    <location>
        <begin position="276"/>
        <end position="717"/>
    </location>
</feature>
<feature type="signal peptide" evidence="10">
    <location>
        <begin position="1"/>
        <end position="32"/>
    </location>
</feature>
<evidence type="ECO:0000256" key="8">
    <source>
        <dbReference type="SAM" id="Coils"/>
    </source>
</evidence>
<dbReference type="NCBIfam" id="NF045841">
    <property type="entry name" value="Ig_SerProt_MIP"/>
    <property type="match status" value="1"/>
</dbReference>
<feature type="region of interest" description="Disordered" evidence="9">
    <location>
        <begin position="134"/>
        <end position="188"/>
    </location>
</feature>
<dbReference type="NCBIfam" id="NF045842">
    <property type="entry name" value="MIP_near_MIB"/>
    <property type="match status" value="1"/>
</dbReference>
<keyword evidence="5" id="KW-0472">Membrane</keyword>
<dbReference type="RefSeq" id="WP_140781328.1">
    <property type="nucleotide sequence ID" value="NZ_VFSS01000006.1"/>
</dbReference>
<dbReference type="EMBL" id="VFSS01000006">
    <property type="protein sequence ID" value="TPE57262.1"/>
    <property type="molecule type" value="Genomic_DNA"/>
</dbReference>
<feature type="chain" id="PRO_5021503561" description="DUF31 domain-containing protein" evidence="10">
    <location>
        <begin position="33"/>
        <end position="800"/>
    </location>
</feature>
<evidence type="ECO:0000256" key="3">
    <source>
        <dbReference type="ARBA" id="ARBA00022729"/>
    </source>
</evidence>
<evidence type="ECO:0000313" key="13">
    <source>
        <dbReference type="Proteomes" id="UP000319776"/>
    </source>
</evidence>
<sequence length="800" mass="90152">MKKSNLNIFNAKKILSITSLSSLAVLPFVSVACTDTTSEGGSVNGVTINQYKGLINVLNVNSEMNKKQVHDVLVQVKDLNKDGFYIKKLSLQNNEHDTDTSIAFKVEGYYQKDNGEKIDLSNIDFWISGFQVFNPDKPKPQPNGGANAGEDVPDEPSNPNSENKPSLNIPGKPAAADSPEWKTYSEKQKTDAELEAYVDALKKYMNVSEGPKPANKNYDEEAQKYGQSSFFDAWIRNFSVDYGDGLVLRPNGKKYAVAAYWKSDLKNRGLPRVIPNDKYKDVLLQSFQISITNSNKYINERKANVGIGTAWILDYKIEEGQEYPTKWYLATNLHVAQDLTKTYKDNNTNYSNIVTDEDLRNTKAKLDELEKGLQEQLEKYNEILKNQGQEAADQSEPANKWRELNKELKLLEAKSVGLTEDITLYHFNELTPLQQDLNVTNLANTVDRFSFKPSQVKIVYAGNDFLNQNPSDYLANNSPYFNNQEMADFAVLEFDFSNPQNKYSYVSQADGLKDIEVNSVYELAKKATANYANWDKDRQLKFNDKSMLDIPESLANETEKVTLTNGREISIPRDDVNYIALGFPNAATDNRLTNEEIERIGRESLSFTSSVWVNKPFNMSKFTYDFGSGLNKGFSFRNWTYKKGVTDILITNPVIDTLNNNSSYYSANLKDTTSPYQGQFYLNYGLGMIPGAWEPLQGASGSSIRDINNNLIAINFAAGDTNGVSLQSIAQAFRSNGYDYGDLYGKYKLEEYDLIYGGGKNQRTSYRQALLAAYGDNYKTNLFASGLSDENVPEQFKFNK</sequence>
<keyword evidence="4" id="KW-0677">Repeat</keyword>
<dbReference type="InterPro" id="IPR049890">
    <property type="entry name" value="VlpA-F-like_signal"/>
</dbReference>
<keyword evidence="2" id="KW-1003">Cell membrane</keyword>
<dbReference type="NCBIfam" id="NF033817">
    <property type="entry name" value="Mplas_variab_LP"/>
    <property type="match status" value="1"/>
</dbReference>
<gene>
    <name evidence="12" type="ORF">FJO69_02010</name>
</gene>
<accession>A0A501X9R7</accession>
<feature type="coiled-coil region" evidence="8">
    <location>
        <begin position="359"/>
        <end position="390"/>
    </location>
</feature>
<keyword evidence="7" id="KW-0449">Lipoprotein</keyword>
<evidence type="ECO:0000256" key="6">
    <source>
        <dbReference type="ARBA" id="ARBA00023139"/>
    </source>
</evidence>
<keyword evidence="13" id="KW-1185">Reference proteome</keyword>
<evidence type="ECO:0000256" key="7">
    <source>
        <dbReference type="ARBA" id="ARBA00023288"/>
    </source>
</evidence>
<feature type="compositionally biased region" description="Basic and acidic residues" evidence="9">
    <location>
        <begin position="179"/>
        <end position="188"/>
    </location>
</feature>
<dbReference type="Proteomes" id="UP000319776">
    <property type="component" value="Unassembled WGS sequence"/>
</dbReference>
<evidence type="ECO:0000256" key="5">
    <source>
        <dbReference type="ARBA" id="ARBA00023136"/>
    </source>
</evidence>
<evidence type="ECO:0000256" key="9">
    <source>
        <dbReference type="SAM" id="MobiDB-lite"/>
    </source>
</evidence>
<comment type="caution">
    <text evidence="12">The sequence shown here is derived from an EMBL/GenBank/DDBJ whole genome shotgun (WGS) entry which is preliminary data.</text>
</comment>
<feature type="compositionally biased region" description="Polar residues" evidence="9">
    <location>
        <begin position="157"/>
        <end position="166"/>
    </location>
</feature>
<dbReference type="GO" id="GO:0005886">
    <property type="term" value="C:plasma membrane"/>
    <property type="evidence" value="ECO:0007669"/>
    <property type="project" value="UniProtKB-SubCell"/>
</dbReference>
<dbReference type="AlphaFoldDB" id="A0A501X9R7"/>
<organism evidence="12 13">
    <name type="scientific">[Mycoplasma] falconis</name>
    <dbReference type="NCBI Taxonomy" id="92403"/>
    <lineage>
        <taxon>Bacteria</taxon>
        <taxon>Bacillati</taxon>
        <taxon>Mycoplasmatota</taxon>
        <taxon>Mycoplasmoidales</taxon>
        <taxon>Metamycoplasmataceae</taxon>
        <taxon>Metamycoplasma</taxon>
    </lineage>
</organism>
<dbReference type="PROSITE" id="PS51257">
    <property type="entry name" value="PROKAR_LIPOPROTEIN"/>
    <property type="match status" value="1"/>
</dbReference>
<dbReference type="Pfam" id="PF01732">
    <property type="entry name" value="Mycop_pep_DUF31"/>
    <property type="match status" value="1"/>
</dbReference>
<protein>
    <recommendedName>
        <fullName evidence="11">DUF31 domain-containing protein</fullName>
    </recommendedName>
</protein>
<evidence type="ECO:0000256" key="10">
    <source>
        <dbReference type="SAM" id="SignalP"/>
    </source>
</evidence>
<dbReference type="OrthoDB" id="393864at2"/>
<comment type="subcellular location">
    <subcellularLocation>
        <location evidence="1">Cell membrane</location>
        <topology evidence="1">Lipid-anchor</topology>
    </subcellularLocation>
</comment>
<keyword evidence="3 10" id="KW-0732">Signal</keyword>
<evidence type="ECO:0000256" key="1">
    <source>
        <dbReference type="ARBA" id="ARBA00004193"/>
    </source>
</evidence>
<name>A0A501X9R7_9BACT</name>